<keyword evidence="1" id="KW-0812">Transmembrane</keyword>
<gene>
    <name evidence="2" type="ORF">SAMN04488000_11163</name>
</gene>
<dbReference type="Proteomes" id="UP000199503">
    <property type="component" value="Unassembled WGS sequence"/>
</dbReference>
<sequence>MSAELVTKSLRDNRGSTVGWGIALVASVLLQLAVYPAVRDAAGDFEKLLDSYPEAFKALFNVEQSLASGVGYLQGEVFGFLAPLVLLGVAIGQAARATAGEEKAHTMDLLLANPISRTRLVLDKGVAVLGSLTAVTVAFGVVLLVGDSVAGLGVPWPHLVFAVLASAVVALPFGALALLLGALTGRPGLAVAVPVGLGLLTYLLDALSPLAGGLRSWRVLSPFHHAAVNDALTGDPNWLGLAGLVVLTACLVAGAAAAFERRDIRS</sequence>
<accession>A0A1H9REC2</accession>
<proteinExistence type="predicted"/>
<dbReference type="PANTHER" id="PTHR37305:SF1">
    <property type="entry name" value="MEMBRANE PROTEIN"/>
    <property type="match status" value="1"/>
</dbReference>
<evidence type="ECO:0000313" key="2">
    <source>
        <dbReference type="EMBL" id="SER70947.1"/>
    </source>
</evidence>
<feature type="transmembrane region" description="Helical" evidence="1">
    <location>
        <begin position="158"/>
        <end position="182"/>
    </location>
</feature>
<dbReference type="EMBL" id="FOFV01000011">
    <property type="protein sequence ID" value="SER70947.1"/>
    <property type="molecule type" value="Genomic_DNA"/>
</dbReference>
<feature type="transmembrane region" description="Helical" evidence="1">
    <location>
        <begin position="238"/>
        <end position="259"/>
    </location>
</feature>
<dbReference type="AlphaFoldDB" id="A0A1H9REC2"/>
<organism evidence="2 3">
    <name type="scientific">Lentzea albida</name>
    <dbReference type="NCBI Taxonomy" id="65499"/>
    <lineage>
        <taxon>Bacteria</taxon>
        <taxon>Bacillati</taxon>
        <taxon>Actinomycetota</taxon>
        <taxon>Actinomycetes</taxon>
        <taxon>Pseudonocardiales</taxon>
        <taxon>Pseudonocardiaceae</taxon>
        <taxon>Lentzea</taxon>
    </lineage>
</organism>
<evidence type="ECO:0000313" key="3">
    <source>
        <dbReference type="Proteomes" id="UP000199503"/>
    </source>
</evidence>
<evidence type="ECO:0000256" key="1">
    <source>
        <dbReference type="SAM" id="Phobius"/>
    </source>
</evidence>
<keyword evidence="3" id="KW-1185">Reference proteome</keyword>
<keyword evidence="1" id="KW-0472">Membrane</keyword>
<protein>
    <submittedName>
        <fullName evidence="2">ABC-2 type transport system permease protein</fullName>
    </submittedName>
</protein>
<dbReference type="OrthoDB" id="3686802at2"/>
<dbReference type="RefSeq" id="WP_089920442.1">
    <property type="nucleotide sequence ID" value="NZ_FOFV01000011.1"/>
</dbReference>
<feature type="transmembrane region" description="Helical" evidence="1">
    <location>
        <begin position="20"/>
        <end position="38"/>
    </location>
</feature>
<keyword evidence="1" id="KW-1133">Transmembrane helix</keyword>
<feature type="transmembrane region" description="Helical" evidence="1">
    <location>
        <begin position="126"/>
        <end position="146"/>
    </location>
</feature>
<reference evidence="3" key="1">
    <citation type="submission" date="2016-10" db="EMBL/GenBank/DDBJ databases">
        <authorList>
            <person name="Varghese N."/>
            <person name="Submissions S."/>
        </authorList>
    </citation>
    <scope>NUCLEOTIDE SEQUENCE [LARGE SCALE GENOMIC DNA]</scope>
    <source>
        <strain evidence="3">DSM 44437</strain>
    </source>
</reference>
<dbReference type="PANTHER" id="PTHR37305">
    <property type="entry name" value="INTEGRAL MEMBRANE PROTEIN-RELATED"/>
    <property type="match status" value="1"/>
</dbReference>
<feature type="transmembrane region" description="Helical" evidence="1">
    <location>
        <begin position="189"/>
        <end position="211"/>
    </location>
</feature>
<dbReference type="GO" id="GO:0005886">
    <property type="term" value="C:plasma membrane"/>
    <property type="evidence" value="ECO:0007669"/>
    <property type="project" value="UniProtKB-SubCell"/>
</dbReference>
<dbReference type="STRING" id="65499.SAMN04488000_11163"/>
<dbReference type="Pfam" id="PF12679">
    <property type="entry name" value="ABC2_membrane_2"/>
    <property type="match status" value="1"/>
</dbReference>
<name>A0A1H9REC2_9PSEU</name>
<dbReference type="GO" id="GO:0140359">
    <property type="term" value="F:ABC-type transporter activity"/>
    <property type="evidence" value="ECO:0007669"/>
    <property type="project" value="InterPro"/>
</dbReference>